<dbReference type="Gene3D" id="3.30.70.1400">
    <property type="entry name" value="Aminomethyltransferase beta-barrel domains"/>
    <property type="match status" value="1"/>
</dbReference>
<proteinExistence type="predicted"/>
<dbReference type="PANTHER" id="PTHR22602">
    <property type="entry name" value="TRANSFERASE CAF17, MITOCHONDRIAL-RELATED"/>
    <property type="match status" value="1"/>
</dbReference>
<sequence length="313" mass="35386">MFHFLAKLESESVLRISGEDKNKYLHGQITVNTENWINNTARLAAHCDFKGKMWSSFYLSDYHDEFLVTGHDTSNEASLRELKKYGVFSKVTIEKAEDLSIFGAAGDDAESILKEMFDNLPEQHLNTITSDYGLLIRLDYPQVDTNKAVYKCILNLAGQRILEDKGSKLIGNETLYNYAEVLACVGNIQQATVGEYVPQMFNLQLLRAIDFDKGCYMGQEVVARTKFLGKNKRALFLLKSSDVISDLTVGALLEKQIGENWRRGGQIIRIATNEENSLALAVLPNDTHYGDMLRLKDSEYTFTVLAHPYPFTQ</sequence>
<dbReference type="NCBIfam" id="TIGR03317">
    <property type="entry name" value="ygfZ_signature"/>
    <property type="match status" value="1"/>
</dbReference>
<name>A0AA37T2W8_9ALTE</name>
<evidence type="ECO:0000313" key="3">
    <source>
        <dbReference type="Proteomes" id="UP001156601"/>
    </source>
</evidence>
<dbReference type="Proteomes" id="UP001156601">
    <property type="component" value="Unassembled WGS sequence"/>
</dbReference>
<dbReference type="GO" id="GO:0016226">
    <property type="term" value="P:iron-sulfur cluster assembly"/>
    <property type="evidence" value="ECO:0007669"/>
    <property type="project" value="TreeGrafter"/>
</dbReference>
<organism evidence="2 3">
    <name type="scientific">Agaribacter marinus</name>
    <dbReference type="NCBI Taxonomy" id="1431249"/>
    <lineage>
        <taxon>Bacteria</taxon>
        <taxon>Pseudomonadati</taxon>
        <taxon>Pseudomonadota</taxon>
        <taxon>Gammaproteobacteria</taxon>
        <taxon>Alteromonadales</taxon>
        <taxon>Alteromonadaceae</taxon>
        <taxon>Agaribacter</taxon>
    </lineage>
</organism>
<comment type="caution">
    <text evidence="2">The sequence shown here is derived from an EMBL/GenBank/DDBJ whole genome shotgun (WGS) entry which is preliminary data.</text>
</comment>
<dbReference type="Pfam" id="PF21130">
    <property type="entry name" value="YgfZ_barrel"/>
    <property type="match status" value="1"/>
</dbReference>
<dbReference type="InterPro" id="IPR045179">
    <property type="entry name" value="YgfZ/GcvT"/>
</dbReference>
<keyword evidence="3" id="KW-1185">Reference proteome</keyword>
<dbReference type="InterPro" id="IPR029043">
    <property type="entry name" value="GcvT/YgfZ_C"/>
</dbReference>
<evidence type="ECO:0000313" key="2">
    <source>
        <dbReference type="EMBL" id="GLR73035.1"/>
    </source>
</evidence>
<evidence type="ECO:0000259" key="1">
    <source>
        <dbReference type="Pfam" id="PF21130"/>
    </source>
</evidence>
<reference evidence="2" key="1">
    <citation type="journal article" date="2014" name="Int. J. Syst. Evol. Microbiol.">
        <title>Complete genome sequence of Corynebacterium casei LMG S-19264T (=DSM 44701T), isolated from a smear-ripened cheese.</title>
        <authorList>
            <consortium name="US DOE Joint Genome Institute (JGI-PGF)"/>
            <person name="Walter F."/>
            <person name="Albersmeier A."/>
            <person name="Kalinowski J."/>
            <person name="Ruckert C."/>
        </authorList>
    </citation>
    <scope>NUCLEOTIDE SEQUENCE</scope>
    <source>
        <strain evidence="2">NBRC 110023</strain>
    </source>
</reference>
<dbReference type="InterPro" id="IPR048451">
    <property type="entry name" value="YgfZ_barrel"/>
</dbReference>
<dbReference type="SUPFAM" id="SSF101790">
    <property type="entry name" value="Aminomethyltransferase beta-barrel domain"/>
    <property type="match status" value="1"/>
</dbReference>
<accession>A0AA37T2W8</accession>
<dbReference type="EMBL" id="BSOT01000019">
    <property type="protein sequence ID" value="GLR73035.1"/>
    <property type="molecule type" value="Genomic_DNA"/>
</dbReference>
<dbReference type="PANTHER" id="PTHR22602:SF0">
    <property type="entry name" value="TRANSFERASE CAF17, MITOCHONDRIAL-RELATED"/>
    <property type="match status" value="1"/>
</dbReference>
<reference evidence="2" key="2">
    <citation type="submission" date="2023-01" db="EMBL/GenBank/DDBJ databases">
        <title>Draft genome sequence of Agaribacter marinus strain NBRC 110023.</title>
        <authorList>
            <person name="Sun Q."/>
            <person name="Mori K."/>
        </authorList>
    </citation>
    <scope>NUCLEOTIDE SEQUENCE</scope>
    <source>
        <strain evidence="2">NBRC 110023</strain>
    </source>
</reference>
<dbReference type="AlphaFoldDB" id="A0AA37T2W8"/>
<feature type="domain" description="tRNA-modifying protein YgfZ-like beta-barrel" evidence="1">
    <location>
        <begin position="231"/>
        <end position="297"/>
    </location>
</feature>
<dbReference type="RefSeq" id="WP_284219453.1">
    <property type="nucleotide sequence ID" value="NZ_BSOT01000019.1"/>
</dbReference>
<dbReference type="InterPro" id="IPR017703">
    <property type="entry name" value="YgfZ/GCV_T_CS"/>
</dbReference>
<dbReference type="SUPFAM" id="SSF103025">
    <property type="entry name" value="Folate-binding domain"/>
    <property type="match status" value="1"/>
</dbReference>
<protein>
    <submittedName>
        <fullName evidence="2">tRNA-modifying protein YgfZ</fullName>
    </submittedName>
</protein>
<gene>
    <name evidence="2" type="primary">ygfZ</name>
    <name evidence="2" type="ORF">GCM10007852_39430</name>
</gene>
<dbReference type="Gene3D" id="2.40.30.160">
    <property type="match status" value="1"/>
</dbReference>